<keyword evidence="3" id="KW-0378">Hydrolase</keyword>
<reference evidence="5" key="1">
    <citation type="submission" date="2024-07" db="EMBL/GenBank/DDBJ databases">
        <authorList>
            <person name="Yu S.T."/>
        </authorList>
    </citation>
    <scope>NUCLEOTIDE SEQUENCE</scope>
    <source>
        <strain evidence="5">R08</strain>
    </source>
</reference>
<evidence type="ECO:0000256" key="1">
    <source>
        <dbReference type="ARBA" id="ARBA00005290"/>
    </source>
</evidence>
<keyword evidence="2" id="KW-0547">Nucleotide-binding</keyword>
<dbReference type="InterPro" id="IPR027417">
    <property type="entry name" value="P-loop_NTPase"/>
</dbReference>
<gene>
    <name evidence="5" type="ORF">AB5J58_31410</name>
</gene>
<dbReference type="RefSeq" id="WP_369189982.1">
    <property type="nucleotide sequence ID" value="NZ_CP163431.1"/>
</dbReference>
<accession>A0AB39MI06</accession>
<evidence type="ECO:0000256" key="4">
    <source>
        <dbReference type="ARBA" id="ARBA00023134"/>
    </source>
</evidence>
<dbReference type="EMBL" id="CP163431">
    <property type="protein sequence ID" value="XDQ04388.1"/>
    <property type="molecule type" value="Genomic_DNA"/>
</dbReference>
<dbReference type="PANTHER" id="PTHR42708:SF1">
    <property type="entry name" value="GLIDING MOTILITY PROTEIN MGLA"/>
    <property type="match status" value="1"/>
</dbReference>
<dbReference type="PANTHER" id="PTHR42708">
    <property type="entry name" value="ATP/GTP-BINDING PROTEIN-RELATED"/>
    <property type="match status" value="1"/>
</dbReference>
<comment type="similarity">
    <text evidence="1">Belongs to the GPN-loop GTPase family.</text>
</comment>
<protein>
    <submittedName>
        <fullName evidence="5">ATP/GTP-binding protein</fullName>
    </submittedName>
</protein>
<evidence type="ECO:0000256" key="2">
    <source>
        <dbReference type="ARBA" id="ARBA00022741"/>
    </source>
</evidence>
<organism evidence="5">
    <name type="scientific">Streptomyces sp. R08</name>
    <dbReference type="NCBI Taxonomy" id="3238624"/>
    <lineage>
        <taxon>Bacteria</taxon>
        <taxon>Bacillati</taxon>
        <taxon>Actinomycetota</taxon>
        <taxon>Actinomycetes</taxon>
        <taxon>Kitasatosporales</taxon>
        <taxon>Streptomycetaceae</taxon>
        <taxon>Streptomyces</taxon>
    </lineage>
</organism>
<name>A0AB39MI06_9ACTN</name>
<keyword evidence="4" id="KW-0342">GTP-binding</keyword>
<dbReference type="InterPro" id="IPR004130">
    <property type="entry name" value="Gpn"/>
</dbReference>
<dbReference type="GO" id="GO:0005525">
    <property type="term" value="F:GTP binding"/>
    <property type="evidence" value="ECO:0007669"/>
    <property type="project" value="UniProtKB-KW"/>
</dbReference>
<evidence type="ECO:0000256" key="3">
    <source>
        <dbReference type="ARBA" id="ARBA00022801"/>
    </source>
</evidence>
<dbReference type="Pfam" id="PF03029">
    <property type="entry name" value="ATP_bind_1"/>
    <property type="match status" value="1"/>
</dbReference>
<dbReference type="SUPFAM" id="SSF52540">
    <property type="entry name" value="P-loop containing nucleoside triphosphate hydrolases"/>
    <property type="match status" value="1"/>
</dbReference>
<sequence>MGSAPSYEPIPTTAVRSAKIVIAGGFGVGKTTFVGAVTEVAPLRMEEPITEASAGVDDLRGTPQKTTTTVGMDFGRVHINDDLVLYVFGTPGQARFRWLWASLTEGALCALVLVDTRALEASHEVLDLVEELGVPYAVAVNRFDGAPSYPAGEVRQALALEEGILLTECDARDRRSTLLALIELIEHLTARHLEPQP</sequence>
<evidence type="ECO:0000313" key="5">
    <source>
        <dbReference type="EMBL" id="XDQ04388.1"/>
    </source>
</evidence>
<dbReference type="Gene3D" id="3.40.50.300">
    <property type="entry name" value="P-loop containing nucleotide triphosphate hydrolases"/>
    <property type="match status" value="1"/>
</dbReference>
<dbReference type="InterPro" id="IPR052705">
    <property type="entry name" value="Gliding_Motility_GTPase"/>
</dbReference>
<proteinExistence type="inferred from homology"/>
<dbReference type="GO" id="GO:0016787">
    <property type="term" value="F:hydrolase activity"/>
    <property type="evidence" value="ECO:0007669"/>
    <property type="project" value="UniProtKB-KW"/>
</dbReference>
<dbReference type="CDD" id="cd00882">
    <property type="entry name" value="Ras_like_GTPase"/>
    <property type="match status" value="1"/>
</dbReference>
<dbReference type="AlphaFoldDB" id="A0AB39MI06"/>